<evidence type="ECO:0000259" key="5">
    <source>
        <dbReference type="Pfam" id="PF24517"/>
    </source>
</evidence>
<dbReference type="EMBL" id="JBHRYQ010000001">
    <property type="protein sequence ID" value="MFC3809551.1"/>
    <property type="molecule type" value="Genomic_DNA"/>
</dbReference>
<evidence type="ECO:0000256" key="4">
    <source>
        <dbReference type="SAM" id="SignalP"/>
    </source>
</evidence>
<evidence type="ECO:0000313" key="6">
    <source>
        <dbReference type="EMBL" id="MFC3809551.1"/>
    </source>
</evidence>
<dbReference type="NCBIfam" id="NF045639">
    <property type="entry name" value="GCX_COOH"/>
    <property type="match status" value="1"/>
</dbReference>
<sequence length="864" mass="95198">MNNFKFHASNIICILIFALSANAQTNQKEIIYSNDSKKNTSNSIDANYIGTNEFFFKGQYLEAGITTNGTFGTITNTPNDFVNYGKISIITDNGKDGWNVGTPSRSGDYFLPGTRYEGFKIQFGNSVYSNINNGLFEIQGDNVSLNTNSFGYVANWQGEVEGNFKITQKIEFDVSETFLKFTIKVKNMSSNTVPVYYSKMSDPDQEYTIYGTYDTNNAIVKQANASSFDYTLLTSKGTTAGIYLGYYSEDYRSKGAFSLPWDLTPKQYFEGQGGAIISGNLNGDVAQSITFFEPNLASGAETEFVFYLLTNESDLSKVFCNPKGNISAVRNTTYNGQSVDLNISLEGKGPWTYTINGVNYSSSIPNHVISVSPSESTEYILSNVANSCGVSSLNSKTTISVIACEAISAAISGSSTITYGSSTNLAVTFTGSGPFNFEINNVAYSSQNSPFILSVSPPDNTSYELSNVSNFCGVGTSSGVANININVPCDSYEPNNIYSTSTSITSLPFVSNQMCFHRAEDVDWFKIKIKNKDFFIEVKFLNKTSIGNYRLKVDQVGGLLNIETISLGEFNIDTYLNLYDSDGISVLASNDDGGVGFFSKIVYNICPTLLELNNINLNSGIYFAQNYIESTSNLSSNTSFAAGNSILLKPGFEVGQNEVFMAEIKNCMSLIPEVEKKVLTIQPGPIDGKDADVTMNNPFLNSGNNAFVDPYCWTQSGDINIKRVFIEFPLTSLPINAIIDSAFVNFYFSQTLVETFNYFFPGHTVGNNSLMIYRNLSAWNENSINWSNQPGFDSSISVEIPAAINQTQDYIDIPVTNLVNEMILNGNYGFQIRHKIEEPYKITCLTSSEESNSLKRPKLVIYYH</sequence>
<feature type="chain" id="PRO_5047303152" evidence="4">
    <location>
        <begin position="24"/>
        <end position="864"/>
    </location>
</feature>
<reference evidence="7" key="1">
    <citation type="journal article" date="2019" name="Int. J. Syst. Evol. Microbiol.">
        <title>The Global Catalogue of Microorganisms (GCM) 10K type strain sequencing project: providing services to taxonomists for standard genome sequencing and annotation.</title>
        <authorList>
            <consortium name="The Broad Institute Genomics Platform"/>
            <consortium name="The Broad Institute Genome Sequencing Center for Infectious Disease"/>
            <person name="Wu L."/>
            <person name="Ma J."/>
        </authorList>
    </citation>
    <scope>NUCLEOTIDE SEQUENCE [LARGE SCALE GENOMIC DNA]</scope>
    <source>
        <strain evidence="7">CECT 7956</strain>
    </source>
</reference>
<evidence type="ECO:0000256" key="2">
    <source>
        <dbReference type="ARBA" id="ARBA00022525"/>
    </source>
</evidence>
<keyword evidence="3 4" id="KW-0732">Signal</keyword>
<name>A0ABV7YRG5_9BACT</name>
<accession>A0ABV7YRG5</accession>
<evidence type="ECO:0000313" key="7">
    <source>
        <dbReference type="Proteomes" id="UP001595616"/>
    </source>
</evidence>
<evidence type="ECO:0000256" key="3">
    <source>
        <dbReference type="ARBA" id="ARBA00022729"/>
    </source>
</evidence>
<organism evidence="6 7">
    <name type="scientific">Lacihabitans lacunae</name>
    <dbReference type="NCBI Taxonomy" id="1028214"/>
    <lineage>
        <taxon>Bacteria</taxon>
        <taxon>Pseudomonadati</taxon>
        <taxon>Bacteroidota</taxon>
        <taxon>Cytophagia</taxon>
        <taxon>Cytophagales</taxon>
        <taxon>Leadbetterellaceae</taxon>
        <taxon>Lacihabitans</taxon>
    </lineage>
</organism>
<proteinExistence type="predicted"/>
<keyword evidence="2" id="KW-0964">Secreted</keyword>
<dbReference type="RefSeq" id="WP_379834758.1">
    <property type="nucleotide sequence ID" value="NZ_JBHRYQ010000001.1"/>
</dbReference>
<dbReference type="NCBIfam" id="NF033679">
    <property type="entry name" value="DNRLRE_dom"/>
    <property type="match status" value="1"/>
</dbReference>
<dbReference type="InterPro" id="IPR055015">
    <property type="entry name" value="GCX_COOH"/>
</dbReference>
<dbReference type="InterPro" id="IPR055372">
    <property type="entry name" value="CBM96"/>
</dbReference>
<keyword evidence="7" id="KW-1185">Reference proteome</keyword>
<dbReference type="Proteomes" id="UP001595616">
    <property type="component" value="Unassembled WGS sequence"/>
</dbReference>
<gene>
    <name evidence="6" type="ORF">ACFOOI_02710</name>
</gene>
<evidence type="ECO:0000256" key="1">
    <source>
        <dbReference type="ARBA" id="ARBA00004613"/>
    </source>
</evidence>
<dbReference type="Pfam" id="PF24517">
    <property type="entry name" value="CBM96"/>
    <property type="match status" value="1"/>
</dbReference>
<feature type="domain" description="Carbohydrate-binding module family 96" evidence="5">
    <location>
        <begin position="762"/>
        <end position="861"/>
    </location>
</feature>
<feature type="signal peptide" evidence="4">
    <location>
        <begin position="1"/>
        <end position="23"/>
    </location>
</feature>
<comment type="caution">
    <text evidence="6">The sequence shown here is derived from an EMBL/GenBank/DDBJ whole genome shotgun (WGS) entry which is preliminary data.</text>
</comment>
<comment type="subcellular location">
    <subcellularLocation>
        <location evidence="1">Secreted</location>
    </subcellularLocation>
</comment>
<protein>
    <submittedName>
        <fullName evidence="6">DNRLRE domain-containing protein</fullName>
    </submittedName>
</protein>